<name>A0AAD3SSP6_NEPGR</name>
<sequence>MNDLFSSLFKKCADLEHCVYLDDIELGIEASNEGINHDKFFEDVEIPSLFDRHLLSGCPFCANNRNHLSPLVLPSHLSQRQGDFSFGQYDNKKLKYVISDIKLHHKSLRRTSFNQPQIQVIGVGVAELYYYSSKLTDGSSSKDSMNYGDRRQNV</sequence>
<reference evidence="1" key="1">
    <citation type="submission" date="2023-05" db="EMBL/GenBank/DDBJ databases">
        <title>Nepenthes gracilis genome sequencing.</title>
        <authorList>
            <person name="Fukushima K."/>
        </authorList>
    </citation>
    <scope>NUCLEOTIDE SEQUENCE</scope>
    <source>
        <strain evidence="1">SING2019-196</strain>
    </source>
</reference>
<dbReference type="EMBL" id="BSYO01000015">
    <property type="protein sequence ID" value="GMH15797.1"/>
    <property type="molecule type" value="Genomic_DNA"/>
</dbReference>
<protein>
    <submittedName>
        <fullName evidence="1">Uncharacterized protein</fullName>
    </submittedName>
</protein>
<proteinExistence type="predicted"/>
<comment type="caution">
    <text evidence="1">The sequence shown here is derived from an EMBL/GenBank/DDBJ whole genome shotgun (WGS) entry which is preliminary data.</text>
</comment>
<dbReference type="Proteomes" id="UP001279734">
    <property type="component" value="Unassembled WGS sequence"/>
</dbReference>
<evidence type="ECO:0000313" key="2">
    <source>
        <dbReference type="Proteomes" id="UP001279734"/>
    </source>
</evidence>
<accession>A0AAD3SSP6</accession>
<dbReference type="AlphaFoldDB" id="A0AAD3SSP6"/>
<keyword evidence="2" id="KW-1185">Reference proteome</keyword>
<gene>
    <name evidence="1" type="ORF">Nepgr_017638</name>
</gene>
<organism evidence="1 2">
    <name type="scientific">Nepenthes gracilis</name>
    <name type="common">Slender pitcher plant</name>
    <dbReference type="NCBI Taxonomy" id="150966"/>
    <lineage>
        <taxon>Eukaryota</taxon>
        <taxon>Viridiplantae</taxon>
        <taxon>Streptophyta</taxon>
        <taxon>Embryophyta</taxon>
        <taxon>Tracheophyta</taxon>
        <taxon>Spermatophyta</taxon>
        <taxon>Magnoliopsida</taxon>
        <taxon>eudicotyledons</taxon>
        <taxon>Gunneridae</taxon>
        <taxon>Pentapetalae</taxon>
        <taxon>Caryophyllales</taxon>
        <taxon>Nepenthaceae</taxon>
        <taxon>Nepenthes</taxon>
    </lineage>
</organism>
<evidence type="ECO:0000313" key="1">
    <source>
        <dbReference type="EMBL" id="GMH15797.1"/>
    </source>
</evidence>